<dbReference type="EMBL" id="CAUJNA010000224">
    <property type="protein sequence ID" value="CAJ1373926.1"/>
    <property type="molecule type" value="Genomic_DNA"/>
</dbReference>
<dbReference type="AlphaFoldDB" id="A0AA36HRX1"/>
<reference evidence="4" key="1">
    <citation type="submission" date="2023-08" db="EMBL/GenBank/DDBJ databases">
        <authorList>
            <person name="Chen Y."/>
            <person name="Shah S."/>
            <person name="Dougan E. K."/>
            <person name="Thang M."/>
            <person name="Chan C."/>
        </authorList>
    </citation>
    <scope>NUCLEOTIDE SEQUENCE</scope>
</reference>
<evidence type="ECO:0000256" key="1">
    <source>
        <dbReference type="SAM" id="MobiDB-lite"/>
    </source>
</evidence>
<feature type="compositionally biased region" description="Basic and acidic residues" evidence="1">
    <location>
        <begin position="28"/>
        <end position="39"/>
    </location>
</feature>
<organism evidence="4 5">
    <name type="scientific">Effrenium voratum</name>
    <dbReference type="NCBI Taxonomy" id="2562239"/>
    <lineage>
        <taxon>Eukaryota</taxon>
        <taxon>Sar</taxon>
        <taxon>Alveolata</taxon>
        <taxon>Dinophyceae</taxon>
        <taxon>Suessiales</taxon>
        <taxon>Symbiodiniaceae</taxon>
        <taxon>Effrenium</taxon>
    </lineage>
</organism>
<feature type="chain" id="PRO_5041446820" evidence="3">
    <location>
        <begin position="19"/>
        <end position="178"/>
    </location>
</feature>
<feature type="compositionally biased region" description="Polar residues" evidence="1">
    <location>
        <begin position="40"/>
        <end position="49"/>
    </location>
</feature>
<proteinExistence type="predicted"/>
<dbReference type="Proteomes" id="UP001178507">
    <property type="component" value="Unassembled WGS sequence"/>
</dbReference>
<feature type="signal peptide" evidence="3">
    <location>
        <begin position="1"/>
        <end position="18"/>
    </location>
</feature>
<protein>
    <submittedName>
        <fullName evidence="4">Uncharacterized protein</fullName>
    </submittedName>
</protein>
<comment type="caution">
    <text evidence="4">The sequence shown here is derived from an EMBL/GenBank/DDBJ whole genome shotgun (WGS) entry which is preliminary data.</text>
</comment>
<evidence type="ECO:0000313" key="4">
    <source>
        <dbReference type="EMBL" id="CAJ1373926.1"/>
    </source>
</evidence>
<keyword evidence="3" id="KW-0732">Signal</keyword>
<keyword evidence="2" id="KW-1133">Transmembrane helix</keyword>
<feature type="region of interest" description="Disordered" evidence="1">
    <location>
        <begin position="28"/>
        <end position="49"/>
    </location>
</feature>
<accession>A0AA36HRX1</accession>
<gene>
    <name evidence="4" type="ORF">EVOR1521_LOCUS3614</name>
</gene>
<evidence type="ECO:0000256" key="3">
    <source>
        <dbReference type="SAM" id="SignalP"/>
    </source>
</evidence>
<feature type="transmembrane region" description="Helical" evidence="2">
    <location>
        <begin position="151"/>
        <end position="177"/>
    </location>
</feature>
<keyword evidence="2" id="KW-0472">Membrane</keyword>
<name>A0AA36HRX1_9DINO</name>
<sequence length="178" mass="19090">MAPMLALVIFASLSSALAFRADGKEEVNSIHQHTEHTAEESSQLHASNATGDDIDGAIAQASMVHQQMLKVAKTGITGYAAVNGARCPTSVPGMNMAVEDGYDYGAGCKWQETCLCPNSPYYVCATTGRISNPSGFTGVFISTFGYCRMGWWVFVGGGALVVMLLTVMYFGIMYYIIK</sequence>
<keyword evidence="2" id="KW-0812">Transmembrane</keyword>
<keyword evidence="5" id="KW-1185">Reference proteome</keyword>
<evidence type="ECO:0000313" key="5">
    <source>
        <dbReference type="Proteomes" id="UP001178507"/>
    </source>
</evidence>
<evidence type="ECO:0000256" key="2">
    <source>
        <dbReference type="SAM" id="Phobius"/>
    </source>
</evidence>